<dbReference type="Gene3D" id="1.10.287.70">
    <property type="match status" value="1"/>
</dbReference>
<keyword evidence="1" id="KW-0472">Membrane</keyword>
<dbReference type="Proteomes" id="UP000198432">
    <property type="component" value="Unassembled WGS sequence"/>
</dbReference>
<feature type="transmembrane region" description="Helical" evidence="1">
    <location>
        <begin position="136"/>
        <end position="158"/>
    </location>
</feature>
<evidence type="ECO:0000313" key="4">
    <source>
        <dbReference type="Proteomes" id="UP000198432"/>
    </source>
</evidence>
<keyword evidence="1" id="KW-1133">Transmembrane helix</keyword>
<name>A0A239DQB7_9BACT</name>
<reference evidence="4" key="1">
    <citation type="submission" date="2017-06" db="EMBL/GenBank/DDBJ databases">
        <authorList>
            <person name="Varghese N."/>
            <person name="Submissions S."/>
        </authorList>
    </citation>
    <scope>NUCLEOTIDE SEQUENCE [LARGE SCALE GENOMIC DNA]</scope>
    <source>
        <strain evidence="4">NKM1</strain>
    </source>
</reference>
<feature type="transmembrane region" description="Helical" evidence="1">
    <location>
        <begin position="107"/>
        <end position="124"/>
    </location>
</feature>
<dbReference type="SUPFAM" id="SSF81324">
    <property type="entry name" value="Voltage-gated potassium channels"/>
    <property type="match status" value="1"/>
</dbReference>
<evidence type="ECO:0000259" key="2">
    <source>
        <dbReference type="Pfam" id="PF07885"/>
    </source>
</evidence>
<feature type="domain" description="Potassium channel" evidence="2">
    <location>
        <begin position="85"/>
        <end position="154"/>
    </location>
</feature>
<accession>A0A239DQB7</accession>
<proteinExistence type="predicted"/>
<dbReference type="EMBL" id="FZOQ01000005">
    <property type="protein sequence ID" value="SNS34716.1"/>
    <property type="molecule type" value="Genomic_DNA"/>
</dbReference>
<sequence length="338" mass="37246">MNFLYFALGALVFAITALDIIKTALSSNGGGMVTSLVSRAVYKAFFLAAGKRGKSRLLSYAGPAVLVSVLLVWVLGFWSGLFLALLSDPGSVVHSVTKTNASAVEKLYYAGFTLSTLGVGDYVASSDFWRIVTDVAAYSGLVFITTSITYFLPVLSAVSLQSTLSLYISGMGKTPQQILIKSWNGKDFSSFFDNTSDLCQMLIKHTMNHHSYPVIHYFHNSQPKLSVAPAIVLLDEAYQLLGNALQQDVPVDEVKMSMLQTTLDSYLEVVKGSFLKHPSPNEKAPLPDLKQLEEKGVPLKGKETVRQHFEQALQERRRLLTSLLEMDGWSWKEVYQPG</sequence>
<evidence type="ECO:0000313" key="3">
    <source>
        <dbReference type="EMBL" id="SNS34716.1"/>
    </source>
</evidence>
<dbReference type="InterPro" id="IPR013099">
    <property type="entry name" value="K_chnl_dom"/>
</dbReference>
<dbReference type="Pfam" id="PF07885">
    <property type="entry name" value="Ion_trans_2"/>
    <property type="match status" value="1"/>
</dbReference>
<feature type="transmembrane region" description="Helical" evidence="1">
    <location>
        <begin position="60"/>
        <end position="87"/>
    </location>
</feature>
<dbReference type="AlphaFoldDB" id="A0A239DQB7"/>
<protein>
    <submittedName>
        <fullName evidence="3">Ion channel</fullName>
    </submittedName>
</protein>
<keyword evidence="1" id="KW-0812">Transmembrane</keyword>
<keyword evidence="4" id="KW-1185">Reference proteome</keyword>
<organism evidence="3 4">
    <name type="scientific">Pontibacter ummariensis</name>
    <dbReference type="NCBI Taxonomy" id="1610492"/>
    <lineage>
        <taxon>Bacteria</taxon>
        <taxon>Pseudomonadati</taxon>
        <taxon>Bacteroidota</taxon>
        <taxon>Cytophagia</taxon>
        <taxon>Cytophagales</taxon>
        <taxon>Hymenobacteraceae</taxon>
        <taxon>Pontibacter</taxon>
    </lineage>
</organism>
<evidence type="ECO:0000256" key="1">
    <source>
        <dbReference type="SAM" id="Phobius"/>
    </source>
</evidence>
<dbReference type="RefSeq" id="WP_245842366.1">
    <property type="nucleotide sequence ID" value="NZ_FZOQ01000005.1"/>
</dbReference>
<gene>
    <name evidence="3" type="ORF">SAMN06296052_10579</name>
</gene>